<dbReference type="Proteomes" id="UP001319045">
    <property type="component" value="Chromosome"/>
</dbReference>
<dbReference type="InterPro" id="IPR036366">
    <property type="entry name" value="PGBDSf"/>
</dbReference>
<dbReference type="EMBL" id="AP024484">
    <property type="protein sequence ID" value="BCS86274.1"/>
    <property type="molecule type" value="Genomic_DNA"/>
</dbReference>
<feature type="domain" description="Peptidoglycan binding-like" evidence="1">
    <location>
        <begin position="9"/>
        <end position="64"/>
    </location>
</feature>
<dbReference type="InterPro" id="IPR036365">
    <property type="entry name" value="PGBD-like_sf"/>
</dbReference>
<name>A0ABM7P0K7_9BACT</name>
<accession>A0ABM7P0K7</accession>
<evidence type="ECO:0000313" key="4">
    <source>
        <dbReference type="Proteomes" id="UP001319045"/>
    </source>
</evidence>
<dbReference type="RefSeq" id="WP_207153840.1">
    <property type="nucleotide sequence ID" value="NZ_AP024484.1"/>
</dbReference>
<protein>
    <submittedName>
        <fullName evidence="3">Peptidoglycan-binding protein</fullName>
    </submittedName>
</protein>
<dbReference type="Gene3D" id="1.10.101.10">
    <property type="entry name" value="PGBD-like superfamily/PGBD"/>
    <property type="match status" value="1"/>
</dbReference>
<feature type="domain" description="N-acetylmuramidase" evidence="2">
    <location>
        <begin position="90"/>
        <end position="263"/>
    </location>
</feature>
<dbReference type="InterPro" id="IPR002477">
    <property type="entry name" value="Peptidoglycan-bd-like"/>
</dbReference>
<organism evidence="3 4">
    <name type="scientific">Prevotella herbatica</name>
    <dbReference type="NCBI Taxonomy" id="2801997"/>
    <lineage>
        <taxon>Bacteria</taxon>
        <taxon>Pseudomonadati</taxon>
        <taxon>Bacteroidota</taxon>
        <taxon>Bacteroidia</taxon>
        <taxon>Bacteroidales</taxon>
        <taxon>Prevotellaceae</taxon>
        <taxon>Prevotella</taxon>
    </lineage>
</organism>
<proteinExistence type="predicted"/>
<dbReference type="SUPFAM" id="SSF47090">
    <property type="entry name" value="PGBD-like"/>
    <property type="match status" value="1"/>
</dbReference>
<evidence type="ECO:0000259" key="1">
    <source>
        <dbReference type="Pfam" id="PF01471"/>
    </source>
</evidence>
<dbReference type="InterPro" id="IPR024408">
    <property type="entry name" value="Muramidase"/>
</dbReference>
<dbReference type="Pfam" id="PF11860">
    <property type="entry name" value="Muramidase"/>
    <property type="match status" value="1"/>
</dbReference>
<gene>
    <name evidence="3" type="ORF">prwr041_21670</name>
</gene>
<dbReference type="Pfam" id="PF01471">
    <property type="entry name" value="PG_binding_1"/>
    <property type="match status" value="1"/>
</dbReference>
<evidence type="ECO:0000313" key="3">
    <source>
        <dbReference type="EMBL" id="BCS86274.1"/>
    </source>
</evidence>
<sequence length="266" mass="29616">MKTIKLGYTGNEVQLLSDSLKRNGYPVDSTTVFTESMSQSVIKFQAANGLDADGIVGYRSWEQLLFNGRATTQKLVEDDFQLLGLLLDCEPAALKTVQKVETGGRGGFFALGKPAILFEGHIFWSQLKSRGIDPNKFVAGNSNILYPKWEKGHYKGGLGEYDRLEQARTIHREAADASASWGMFQIMGFNYASCGEKSVESFVKSMHESECKQLILFGRFIRQAKMLPALQSKSWATFAKQYNGPAYAKNEYDKKLAAAYAGFSHK</sequence>
<evidence type="ECO:0000259" key="2">
    <source>
        <dbReference type="Pfam" id="PF11860"/>
    </source>
</evidence>
<keyword evidence="4" id="KW-1185">Reference proteome</keyword>
<reference evidence="3 4" key="1">
    <citation type="journal article" date="2022" name="Int. J. Syst. Evol. Microbiol.">
        <title>Prevotella herbatica sp. nov., a plant polysaccharide-decomposing anaerobic bacterium isolated from a methanogenic reactor.</title>
        <authorList>
            <person name="Uek A."/>
            <person name="Tonouchi A."/>
            <person name="Kaku N."/>
            <person name="Ueki K."/>
        </authorList>
    </citation>
    <scope>NUCLEOTIDE SEQUENCE [LARGE SCALE GENOMIC DNA]</scope>
    <source>
        <strain evidence="3 4">WR041</strain>
    </source>
</reference>